<keyword evidence="6 8" id="KW-0413">Isomerase</keyword>
<dbReference type="InterPro" id="IPR015443">
    <property type="entry name" value="Aldose_1-epimerase"/>
</dbReference>
<keyword evidence="7 8" id="KW-0119">Carbohydrate metabolism</keyword>
<dbReference type="GO" id="GO:0005737">
    <property type="term" value="C:cytoplasm"/>
    <property type="evidence" value="ECO:0007669"/>
    <property type="project" value="TreeGrafter"/>
</dbReference>
<dbReference type="InterPro" id="IPR011013">
    <property type="entry name" value="Gal_mutarotase_sf_dom"/>
</dbReference>
<dbReference type="Proteomes" id="UP000010880">
    <property type="component" value="Chromosome"/>
</dbReference>
<dbReference type="PIRSF" id="PIRSF005096">
    <property type="entry name" value="GALM"/>
    <property type="match status" value="1"/>
</dbReference>
<evidence type="ECO:0000256" key="2">
    <source>
        <dbReference type="ARBA" id="ARBA00005028"/>
    </source>
</evidence>
<dbReference type="RefSeq" id="WP_015326987.1">
    <property type="nucleotide sequence ID" value="NC_019978.1"/>
</dbReference>
<feature type="active site" description="Proton acceptor" evidence="9">
    <location>
        <position position="307"/>
    </location>
</feature>
<evidence type="ECO:0000256" key="8">
    <source>
        <dbReference type="PIRNR" id="PIRNR005096"/>
    </source>
</evidence>
<comment type="pathway">
    <text evidence="2 8">Carbohydrate metabolism; hexose metabolism.</text>
</comment>
<gene>
    <name evidence="12" type="ordered locus">Halha_1320</name>
</gene>
<dbReference type="AlphaFoldDB" id="L0K9Q2"/>
<organism evidence="12 13">
    <name type="scientific">Halobacteroides halobius (strain ATCC 35273 / DSM 5150 / MD-1)</name>
    <dbReference type="NCBI Taxonomy" id="748449"/>
    <lineage>
        <taxon>Bacteria</taxon>
        <taxon>Bacillati</taxon>
        <taxon>Bacillota</taxon>
        <taxon>Clostridia</taxon>
        <taxon>Halanaerobiales</taxon>
        <taxon>Halobacteroidaceae</taxon>
        <taxon>Halobacteroides</taxon>
    </lineage>
</organism>
<dbReference type="PANTHER" id="PTHR10091">
    <property type="entry name" value="ALDOSE-1-EPIMERASE"/>
    <property type="match status" value="1"/>
</dbReference>
<evidence type="ECO:0000313" key="12">
    <source>
        <dbReference type="EMBL" id="AGB41265.1"/>
    </source>
</evidence>
<evidence type="ECO:0000256" key="4">
    <source>
        <dbReference type="ARBA" id="ARBA00013185"/>
    </source>
</evidence>
<dbReference type="PANTHER" id="PTHR10091:SF0">
    <property type="entry name" value="GALACTOSE MUTAROTASE"/>
    <property type="match status" value="1"/>
</dbReference>
<dbReference type="STRING" id="748449.Halha_1320"/>
<dbReference type="GO" id="GO:0033499">
    <property type="term" value="P:galactose catabolic process via UDP-galactose, Leloir pathway"/>
    <property type="evidence" value="ECO:0007669"/>
    <property type="project" value="TreeGrafter"/>
</dbReference>
<dbReference type="SUPFAM" id="SSF74650">
    <property type="entry name" value="Galactose mutarotase-like"/>
    <property type="match status" value="1"/>
</dbReference>
<protein>
    <recommendedName>
        <fullName evidence="5 8">Aldose 1-epimerase</fullName>
        <ecNumber evidence="4 8">5.1.3.3</ecNumber>
    </recommendedName>
</protein>
<dbReference type="GO" id="GO:0030246">
    <property type="term" value="F:carbohydrate binding"/>
    <property type="evidence" value="ECO:0007669"/>
    <property type="project" value="InterPro"/>
</dbReference>
<evidence type="ECO:0000256" key="9">
    <source>
        <dbReference type="PIRSR" id="PIRSR005096-1"/>
    </source>
</evidence>
<dbReference type="InterPro" id="IPR018052">
    <property type="entry name" value="Ald1_epimerase_CS"/>
</dbReference>
<dbReference type="InterPro" id="IPR008183">
    <property type="entry name" value="Aldose_1/G6P_1-epimerase"/>
</dbReference>
<dbReference type="eggNOG" id="COG2017">
    <property type="taxonomic scope" value="Bacteria"/>
</dbReference>
<dbReference type="InterPro" id="IPR014718">
    <property type="entry name" value="GH-type_carb-bd"/>
</dbReference>
<feature type="binding site" evidence="10">
    <location>
        <position position="246"/>
    </location>
    <ligand>
        <name>beta-D-galactose</name>
        <dbReference type="ChEBI" id="CHEBI:27667"/>
    </ligand>
</feature>
<evidence type="ECO:0000256" key="11">
    <source>
        <dbReference type="PIRSR" id="PIRSR005096-3"/>
    </source>
</evidence>
<evidence type="ECO:0000256" key="1">
    <source>
        <dbReference type="ARBA" id="ARBA00001614"/>
    </source>
</evidence>
<dbReference type="Pfam" id="PF01263">
    <property type="entry name" value="Aldose_epim"/>
    <property type="match status" value="1"/>
</dbReference>
<dbReference type="EC" id="5.1.3.3" evidence="4 8"/>
<dbReference type="OrthoDB" id="9779408at2"/>
<evidence type="ECO:0000256" key="5">
    <source>
        <dbReference type="ARBA" id="ARBA00014165"/>
    </source>
</evidence>
<keyword evidence="13" id="KW-1185">Reference proteome</keyword>
<name>L0K9Q2_HALHC</name>
<dbReference type="KEGG" id="hhl:Halha_1320"/>
<reference evidence="13" key="1">
    <citation type="submission" date="2012-02" db="EMBL/GenBank/DDBJ databases">
        <title>The complete genome of Halobacteroides halobius DSM 5150.</title>
        <authorList>
            <person name="Lucas S."/>
            <person name="Copeland A."/>
            <person name="Lapidus A."/>
            <person name="Glavina del Rio T."/>
            <person name="Dalin E."/>
            <person name="Tice H."/>
            <person name="Bruce D."/>
            <person name="Goodwin L."/>
            <person name="Pitluck S."/>
            <person name="Peters L."/>
            <person name="Mikhailova N."/>
            <person name="Gu W."/>
            <person name="Kyrpides N."/>
            <person name="Mavromatis K."/>
            <person name="Ivanova N."/>
            <person name="Brettin T."/>
            <person name="Detter J.C."/>
            <person name="Han C."/>
            <person name="Larimer F."/>
            <person name="Land M."/>
            <person name="Hauser L."/>
            <person name="Markowitz V."/>
            <person name="Cheng J.-F."/>
            <person name="Hugenholtz P."/>
            <person name="Woyke T."/>
            <person name="Wu D."/>
            <person name="Tindall B."/>
            <person name="Pomrenke H."/>
            <person name="Brambilla E."/>
            <person name="Klenk H.-P."/>
            <person name="Eisen J.A."/>
        </authorList>
    </citation>
    <scope>NUCLEOTIDE SEQUENCE [LARGE SCALE GENOMIC DNA]</scope>
    <source>
        <strain evidence="13">ATCC 35273 / DSM 5150 / MD-1</strain>
    </source>
</reference>
<evidence type="ECO:0000313" key="13">
    <source>
        <dbReference type="Proteomes" id="UP000010880"/>
    </source>
</evidence>
<feature type="active site" description="Proton donor" evidence="9">
    <location>
        <position position="174"/>
    </location>
</feature>
<comment type="catalytic activity">
    <reaction evidence="1 8">
        <text>alpha-D-glucose = beta-D-glucose</text>
        <dbReference type="Rhea" id="RHEA:10264"/>
        <dbReference type="ChEBI" id="CHEBI:15903"/>
        <dbReference type="ChEBI" id="CHEBI:17925"/>
        <dbReference type="EC" id="5.1.3.3"/>
    </reaction>
</comment>
<evidence type="ECO:0000256" key="7">
    <source>
        <dbReference type="ARBA" id="ARBA00023277"/>
    </source>
</evidence>
<evidence type="ECO:0000256" key="10">
    <source>
        <dbReference type="PIRSR" id="PIRSR005096-2"/>
    </source>
</evidence>
<dbReference type="HOGENOM" id="CLU_031753_1_1_9"/>
<sequence>MKIKEQNFGRLKDGQEVIKYLLINDQLQVNVLNYGGIITEIYAPDQKGRMENIVLGYDNLEDYVEKSPYFGAIIGRHAGRIGNAEFTLKGKTYELAHNDGQNNLHGGKIGLDKKIWNVKEIKNGIELTYFSPHLEEGFPANVEFVVKYLLKDNELIIEYQAKPDRETIINLTNHTYFNLSGNTKKDILSHQLMIEAEEFLALNQESIPTGEVKKVKETPFDFRDFKKVGQEIKADYKQLTFTDGYDHPFILKDTKESIILKEEESKRALSITTDQPIAVFYAGNQLANEGLLNSGVQARKRLGLCLETQDYPNAINVDNFPTKTYTPNQIYTARTKYKFDL</sequence>
<proteinExistence type="inferred from homology"/>
<feature type="binding site" evidence="11">
    <location>
        <begin position="174"/>
        <end position="176"/>
    </location>
    <ligand>
        <name>beta-D-galactose</name>
        <dbReference type="ChEBI" id="CHEBI:27667"/>
    </ligand>
</feature>
<accession>L0K9Q2</accession>
<dbReference type="UniPathway" id="UPA00242"/>
<dbReference type="Gene3D" id="2.70.98.10">
    <property type="match status" value="1"/>
</dbReference>
<evidence type="ECO:0000256" key="3">
    <source>
        <dbReference type="ARBA" id="ARBA00006206"/>
    </source>
</evidence>
<dbReference type="NCBIfam" id="NF008277">
    <property type="entry name" value="PRK11055.1"/>
    <property type="match status" value="1"/>
</dbReference>
<dbReference type="PATRIC" id="fig|748449.3.peg.1277"/>
<dbReference type="PROSITE" id="PS00545">
    <property type="entry name" value="ALDOSE_1_EPIMERASE"/>
    <property type="match status" value="1"/>
</dbReference>
<dbReference type="EMBL" id="CP003359">
    <property type="protein sequence ID" value="AGB41265.1"/>
    <property type="molecule type" value="Genomic_DNA"/>
</dbReference>
<evidence type="ECO:0000256" key="6">
    <source>
        <dbReference type="ARBA" id="ARBA00023235"/>
    </source>
</evidence>
<dbReference type="GO" id="GO:0006006">
    <property type="term" value="P:glucose metabolic process"/>
    <property type="evidence" value="ECO:0007669"/>
    <property type="project" value="TreeGrafter"/>
</dbReference>
<dbReference type="InterPro" id="IPR047215">
    <property type="entry name" value="Galactose_mutarotase-like"/>
</dbReference>
<comment type="similarity">
    <text evidence="3 8">Belongs to the aldose epimerase family.</text>
</comment>
<dbReference type="GO" id="GO:0004034">
    <property type="term" value="F:aldose 1-epimerase activity"/>
    <property type="evidence" value="ECO:0007669"/>
    <property type="project" value="UniProtKB-EC"/>
</dbReference>
<dbReference type="CDD" id="cd09019">
    <property type="entry name" value="galactose_mutarotase_like"/>
    <property type="match status" value="1"/>
</dbReference>